<name>W1Y6K3_9ZZZZ</name>
<keyword evidence="1" id="KW-0808">Transferase</keyword>
<dbReference type="EMBL" id="AZMM01007689">
    <property type="protein sequence ID" value="ETJ38177.1"/>
    <property type="molecule type" value="Genomic_DNA"/>
</dbReference>
<dbReference type="GO" id="GO:0016740">
    <property type="term" value="F:transferase activity"/>
    <property type="evidence" value="ECO:0007669"/>
    <property type="project" value="UniProtKB-KW"/>
</dbReference>
<dbReference type="AlphaFoldDB" id="W1Y6K3"/>
<protein>
    <submittedName>
        <fullName evidence="1">GNAT family acetyltransferase</fullName>
    </submittedName>
</protein>
<organism evidence="1">
    <name type="scientific">human gut metagenome</name>
    <dbReference type="NCBI Taxonomy" id="408170"/>
    <lineage>
        <taxon>unclassified sequences</taxon>
        <taxon>metagenomes</taxon>
        <taxon>organismal metagenomes</taxon>
    </lineage>
</organism>
<sequence>MSEHVVFRDMRPEDVKGITFGEPGSLIDRIDRPD</sequence>
<feature type="non-terminal residue" evidence="1">
    <location>
        <position position="34"/>
    </location>
</feature>
<reference evidence="1" key="1">
    <citation type="submission" date="2013-12" db="EMBL/GenBank/DDBJ databases">
        <title>A Varibaculum cambriense genome reconstructed from a premature infant gut community with otherwise low bacterial novelty that shifts toward anaerobic metabolism during the third week of life.</title>
        <authorList>
            <person name="Brown C.T."/>
            <person name="Sharon I."/>
            <person name="Thomas B.C."/>
            <person name="Castelle C.J."/>
            <person name="Morowitz M.J."/>
            <person name="Banfield J.F."/>
        </authorList>
    </citation>
    <scope>NUCLEOTIDE SEQUENCE</scope>
</reference>
<gene>
    <name evidence="1" type="ORF">Q604_UNBC07689G0001</name>
</gene>
<accession>W1Y6K3</accession>
<proteinExistence type="predicted"/>
<comment type="caution">
    <text evidence="1">The sequence shown here is derived from an EMBL/GenBank/DDBJ whole genome shotgun (WGS) entry which is preliminary data.</text>
</comment>
<evidence type="ECO:0000313" key="1">
    <source>
        <dbReference type="EMBL" id="ETJ38177.1"/>
    </source>
</evidence>